<feature type="region of interest" description="Disordered" evidence="1">
    <location>
        <begin position="72"/>
        <end position="104"/>
    </location>
</feature>
<accession>A0A5B0R0X1</accession>
<gene>
    <name evidence="2" type="ORF">PGT21_016386</name>
</gene>
<organism evidence="2 3">
    <name type="scientific">Puccinia graminis f. sp. tritici</name>
    <dbReference type="NCBI Taxonomy" id="56615"/>
    <lineage>
        <taxon>Eukaryota</taxon>
        <taxon>Fungi</taxon>
        <taxon>Dikarya</taxon>
        <taxon>Basidiomycota</taxon>
        <taxon>Pucciniomycotina</taxon>
        <taxon>Pucciniomycetes</taxon>
        <taxon>Pucciniales</taxon>
        <taxon>Pucciniaceae</taxon>
        <taxon>Puccinia</taxon>
    </lineage>
</organism>
<dbReference type="Proteomes" id="UP000324748">
    <property type="component" value="Unassembled WGS sequence"/>
</dbReference>
<sequence>MIGLLGLHEQSELIPLLLSWMKTIGVKPNQDLLIRAYNYWIYKSSAITHRLAGLDGFVKNWICEIESYAIHNDEEESGEEEEGEDLVKHQQGDDGDTGTDRYVNRHPEKNRTEKLVIPTEEMLQSHHVEAVKCGKIFCLALFRSTVHK</sequence>
<dbReference type="EMBL" id="VSWC01000001">
    <property type="protein sequence ID" value="KAA1119150.1"/>
    <property type="molecule type" value="Genomic_DNA"/>
</dbReference>
<feature type="compositionally biased region" description="Acidic residues" evidence="1">
    <location>
        <begin position="73"/>
        <end position="84"/>
    </location>
</feature>
<feature type="compositionally biased region" description="Basic and acidic residues" evidence="1">
    <location>
        <begin position="85"/>
        <end position="104"/>
    </location>
</feature>
<proteinExistence type="predicted"/>
<dbReference type="AlphaFoldDB" id="A0A5B0R0X1"/>
<evidence type="ECO:0000256" key="1">
    <source>
        <dbReference type="SAM" id="MobiDB-lite"/>
    </source>
</evidence>
<evidence type="ECO:0000313" key="2">
    <source>
        <dbReference type="EMBL" id="KAA1119150.1"/>
    </source>
</evidence>
<reference evidence="2 3" key="1">
    <citation type="submission" date="2019-05" db="EMBL/GenBank/DDBJ databases">
        <title>Emergence of the Ug99 lineage of the wheat stem rust pathogen through somatic hybridization.</title>
        <authorList>
            <person name="Li F."/>
            <person name="Upadhyaya N.M."/>
            <person name="Sperschneider J."/>
            <person name="Matny O."/>
            <person name="Nguyen-Phuc H."/>
            <person name="Mago R."/>
            <person name="Raley C."/>
            <person name="Miller M.E."/>
            <person name="Silverstein K.A.T."/>
            <person name="Henningsen E."/>
            <person name="Hirsch C.D."/>
            <person name="Visser B."/>
            <person name="Pretorius Z.A."/>
            <person name="Steffenson B.J."/>
            <person name="Schwessinger B."/>
            <person name="Dodds P.N."/>
            <person name="Figueroa M."/>
        </authorList>
    </citation>
    <scope>NUCLEOTIDE SEQUENCE [LARGE SCALE GENOMIC DNA]</scope>
    <source>
        <strain evidence="2">21-0</strain>
    </source>
</reference>
<dbReference type="OrthoDB" id="185373at2759"/>
<keyword evidence="3" id="KW-1185">Reference proteome</keyword>
<protein>
    <submittedName>
        <fullName evidence="2">Uncharacterized protein</fullName>
    </submittedName>
</protein>
<comment type="caution">
    <text evidence="2">The sequence shown here is derived from an EMBL/GenBank/DDBJ whole genome shotgun (WGS) entry which is preliminary data.</text>
</comment>
<name>A0A5B0R0X1_PUCGR</name>
<evidence type="ECO:0000313" key="3">
    <source>
        <dbReference type="Proteomes" id="UP000324748"/>
    </source>
</evidence>